<dbReference type="Pfam" id="PF00582">
    <property type="entry name" value="Usp"/>
    <property type="match status" value="2"/>
</dbReference>
<dbReference type="AlphaFoldDB" id="D1CI77"/>
<comment type="similarity">
    <text evidence="1">Belongs to the universal stress protein A family.</text>
</comment>
<dbReference type="InterPro" id="IPR006016">
    <property type="entry name" value="UspA"/>
</dbReference>
<reference evidence="4" key="1">
    <citation type="journal article" date="2010" name="Stand. Genomic Sci.">
        <title>Complete genome sequence of 'Thermobaculum terrenum' type strain (YNP1).</title>
        <authorList>
            <person name="Kiss H."/>
            <person name="Cleland D."/>
            <person name="Lapidus A."/>
            <person name="Lucas S."/>
            <person name="Glavina Del Rio T."/>
            <person name="Nolan M."/>
            <person name="Tice H."/>
            <person name="Han C."/>
            <person name="Goodwin L."/>
            <person name="Pitluck S."/>
            <person name="Liolios K."/>
            <person name="Ivanova N."/>
            <person name="Mavromatis K."/>
            <person name="Ovchinnikova G."/>
            <person name="Pati A."/>
            <person name="Chen A."/>
            <person name="Palaniappan K."/>
            <person name="Land M."/>
            <person name="Hauser L."/>
            <person name="Chang Y."/>
            <person name="Jeffries C."/>
            <person name="Lu M."/>
            <person name="Brettin T."/>
            <person name="Detter J."/>
            <person name="Goker M."/>
            <person name="Tindall B."/>
            <person name="Beck B."/>
            <person name="McDermott T."/>
            <person name="Woyke T."/>
            <person name="Bristow J."/>
            <person name="Eisen J."/>
            <person name="Markowitz V."/>
            <person name="Hugenholtz P."/>
            <person name="Kyrpides N."/>
            <person name="Klenk H."/>
            <person name="Cheng J."/>
        </authorList>
    </citation>
    <scope>NUCLEOTIDE SEQUENCE [LARGE SCALE GENOMIC DNA]</scope>
    <source>
        <strain evidence="4">ATCC BAA-798 / YNP1</strain>
    </source>
</reference>
<dbReference type="InterPro" id="IPR006015">
    <property type="entry name" value="Universal_stress_UspA"/>
</dbReference>
<dbReference type="eggNOG" id="COG0589">
    <property type="taxonomic scope" value="Bacteria"/>
</dbReference>
<evidence type="ECO:0000313" key="4">
    <source>
        <dbReference type="Proteomes" id="UP000000323"/>
    </source>
</evidence>
<dbReference type="PANTHER" id="PTHR46268:SF6">
    <property type="entry name" value="UNIVERSAL STRESS PROTEIN UP12"/>
    <property type="match status" value="1"/>
</dbReference>
<dbReference type="OrthoDB" id="6368426at2"/>
<feature type="domain" description="UspA" evidence="2">
    <location>
        <begin position="7"/>
        <end position="143"/>
    </location>
</feature>
<dbReference type="Proteomes" id="UP000000323">
    <property type="component" value="Chromosome 2"/>
</dbReference>
<sequence>MSFFPTTILLATDGSPDSRLAMVAAADLAGRTGSKLHLIHVERPKRLATHPFGVDAGFEGAEESSWELLLGEAREVERCGAPVADIHFVEGRPSQEIVKLALELSAGLVAMGSRGLGRLQRLVLGSVSEGVVQRAPCPVLVMRGGEAAWPPRWVVVGEDFSPEAERAAEIACELAKLYSVSATLLWAYPPPPGDEAGMPPAREELLRLALQHLNDRAFDLQGVAGRRPEIRLEAGDAAEVLVRASEELSGRALIAVGRRGLDAAQPPDLGSTSIKVLHAAPGPVLICPSKEAPQP</sequence>
<dbReference type="STRING" id="525904.Tter_2559"/>
<name>D1CI77_THET1</name>
<dbReference type="EMBL" id="CP001826">
    <property type="protein sequence ID" value="ACZ43448.1"/>
    <property type="molecule type" value="Genomic_DNA"/>
</dbReference>
<organism evidence="3 4">
    <name type="scientific">Thermobaculum terrenum (strain ATCC BAA-798 / CCMEE 7001 / YNP1)</name>
    <dbReference type="NCBI Taxonomy" id="525904"/>
    <lineage>
        <taxon>Bacteria</taxon>
        <taxon>Bacillati</taxon>
        <taxon>Chloroflexota</taxon>
        <taxon>Chloroflexia</taxon>
        <taxon>Candidatus Thermobaculales</taxon>
        <taxon>Candidatus Thermobaculaceae</taxon>
        <taxon>Thermobaculum</taxon>
    </lineage>
</organism>
<evidence type="ECO:0000256" key="1">
    <source>
        <dbReference type="ARBA" id="ARBA00008791"/>
    </source>
</evidence>
<dbReference type="RefSeq" id="WP_012876479.1">
    <property type="nucleotide sequence ID" value="NC_013526.1"/>
</dbReference>
<protein>
    <submittedName>
        <fullName evidence="3">UspA domain protein</fullName>
    </submittedName>
</protein>
<accession>D1CI77</accession>
<dbReference type="CDD" id="cd00293">
    <property type="entry name" value="USP-like"/>
    <property type="match status" value="2"/>
</dbReference>
<proteinExistence type="inferred from homology"/>
<dbReference type="Gene3D" id="3.40.50.620">
    <property type="entry name" value="HUPs"/>
    <property type="match status" value="2"/>
</dbReference>
<gene>
    <name evidence="3" type="ordered locus">Tter_2559</name>
</gene>
<feature type="domain" description="UspA" evidence="2">
    <location>
        <begin position="154"/>
        <end position="288"/>
    </location>
</feature>
<dbReference type="InterPro" id="IPR014729">
    <property type="entry name" value="Rossmann-like_a/b/a_fold"/>
</dbReference>
<dbReference type="PANTHER" id="PTHR46268">
    <property type="entry name" value="STRESS RESPONSE PROTEIN NHAX"/>
    <property type="match status" value="1"/>
</dbReference>
<keyword evidence="4" id="KW-1185">Reference proteome</keyword>
<dbReference type="HOGENOM" id="CLU_049301_2_1_0"/>
<evidence type="ECO:0000313" key="3">
    <source>
        <dbReference type="EMBL" id="ACZ43448.1"/>
    </source>
</evidence>
<dbReference type="PRINTS" id="PR01438">
    <property type="entry name" value="UNVRSLSTRESS"/>
</dbReference>
<dbReference type="KEGG" id="ttr:Tter_2559"/>
<dbReference type="SUPFAM" id="SSF52402">
    <property type="entry name" value="Adenine nucleotide alpha hydrolases-like"/>
    <property type="match status" value="2"/>
</dbReference>
<evidence type="ECO:0000259" key="2">
    <source>
        <dbReference type="Pfam" id="PF00582"/>
    </source>
</evidence>